<evidence type="ECO:0000259" key="2">
    <source>
        <dbReference type="PROSITE" id="PS50943"/>
    </source>
</evidence>
<dbReference type="AlphaFoldDB" id="A0A1M6PDX7"/>
<dbReference type="OrthoDB" id="3035529at2"/>
<dbReference type="GO" id="GO:0003677">
    <property type="term" value="F:DNA binding"/>
    <property type="evidence" value="ECO:0007669"/>
    <property type="project" value="UniProtKB-KW"/>
</dbReference>
<name>A0A1M6PDX7_9BACL</name>
<gene>
    <name evidence="3" type="ORF">SAMN05443507_1084</name>
</gene>
<dbReference type="PROSITE" id="PS50943">
    <property type="entry name" value="HTH_CROC1"/>
    <property type="match status" value="1"/>
</dbReference>
<protein>
    <submittedName>
        <fullName evidence="3">DNA-binding transcriptional regulator, XRE-family HTH domain</fullName>
    </submittedName>
</protein>
<organism evidence="3 4">
    <name type="scientific">Alicyclobacillus tolerans</name>
    <dbReference type="NCBI Taxonomy" id="90970"/>
    <lineage>
        <taxon>Bacteria</taxon>
        <taxon>Bacillati</taxon>
        <taxon>Bacillota</taxon>
        <taxon>Bacilli</taxon>
        <taxon>Bacillales</taxon>
        <taxon>Alicyclobacillaceae</taxon>
        <taxon>Alicyclobacillus</taxon>
    </lineage>
</organism>
<dbReference type="SMART" id="SM00530">
    <property type="entry name" value="HTH_XRE"/>
    <property type="match status" value="1"/>
</dbReference>
<accession>A0A1M6PDX7</accession>
<dbReference type="Gene3D" id="1.10.260.40">
    <property type="entry name" value="lambda repressor-like DNA-binding domains"/>
    <property type="match status" value="1"/>
</dbReference>
<dbReference type="EMBL" id="FRAF01000008">
    <property type="protein sequence ID" value="SHK06163.1"/>
    <property type="molecule type" value="Genomic_DNA"/>
</dbReference>
<proteinExistence type="predicted"/>
<dbReference type="PANTHER" id="PTHR46558">
    <property type="entry name" value="TRACRIPTIONAL REGULATORY PROTEIN-RELATED-RELATED"/>
    <property type="match status" value="1"/>
</dbReference>
<dbReference type="PANTHER" id="PTHR46558:SF4">
    <property type="entry name" value="DNA-BIDING PHAGE PROTEIN"/>
    <property type="match status" value="1"/>
</dbReference>
<evidence type="ECO:0000313" key="3">
    <source>
        <dbReference type="EMBL" id="SHK06163.1"/>
    </source>
</evidence>
<dbReference type="InterPro" id="IPR010982">
    <property type="entry name" value="Lambda_DNA-bd_dom_sf"/>
</dbReference>
<sequence>MSDTFGRRIRAYRKLKCWTQEELAKELGVSLTIVGSLERGTRQPSQEMIHKLGNVLDVTEEELLSDKMSLSPIKDNR</sequence>
<feature type="domain" description="HTH cro/C1-type" evidence="2">
    <location>
        <begin position="9"/>
        <end position="63"/>
    </location>
</feature>
<evidence type="ECO:0000313" key="4">
    <source>
        <dbReference type="Proteomes" id="UP000184016"/>
    </source>
</evidence>
<keyword evidence="4" id="KW-1185">Reference proteome</keyword>
<keyword evidence="1 3" id="KW-0238">DNA-binding</keyword>
<dbReference type="Proteomes" id="UP000184016">
    <property type="component" value="Unassembled WGS sequence"/>
</dbReference>
<dbReference type="CDD" id="cd00093">
    <property type="entry name" value="HTH_XRE"/>
    <property type="match status" value="1"/>
</dbReference>
<dbReference type="RefSeq" id="WP_072873590.1">
    <property type="nucleotide sequence ID" value="NZ_FRAF01000008.1"/>
</dbReference>
<evidence type="ECO:0000256" key="1">
    <source>
        <dbReference type="ARBA" id="ARBA00023125"/>
    </source>
</evidence>
<dbReference type="InterPro" id="IPR001387">
    <property type="entry name" value="Cro/C1-type_HTH"/>
</dbReference>
<reference evidence="4" key="1">
    <citation type="submission" date="2016-11" db="EMBL/GenBank/DDBJ databases">
        <authorList>
            <person name="Varghese N."/>
            <person name="Submissions S."/>
        </authorList>
    </citation>
    <scope>NUCLEOTIDE SEQUENCE [LARGE SCALE GENOMIC DNA]</scope>
    <source>
        <strain evidence="4">USBA-503</strain>
    </source>
</reference>
<dbReference type="Pfam" id="PF01381">
    <property type="entry name" value="HTH_3"/>
    <property type="match status" value="1"/>
</dbReference>
<dbReference type="SUPFAM" id="SSF47413">
    <property type="entry name" value="lambda repressor-like DNA-binding domains"/>
    <property type="match status" value="1"/>
</dbReference>
<dbReference type="STRING" id="1830138.SAMN05443507_1084"/>